<dbReference type="EMBL" id="ADMG01000023">
    <property type="protein sequence ID" value="EKB31486.1"/>
    <property type="molecule type" value="Genomic_DNA"/>
</dbReference>
<dbReference type="PATRIC" id="fig|742823.3.peg.891"/>
<reference evidence="2 3" key="1">
    <citation type="submission" date="2012-05" db="EMBL/GenBank/DDBJ databases">
        <title>The Genome Sequence of Sutterella wadsworthensis 2_1_59BFAA.</title>
        <authorList>
            <consortium name="The Broad Institute Genome Sequencing Platform"/>
            <person name="Earl A."/>
            <person name="Ward D."/>
            <person name="Feldgarden M."/>
            <person name="Gevers D."/>
            <person name="Daigneault M."/>
            <person name="Strauss J."/>
            <person name="Allen-Vercoe E."/>
            <person name="Walker B."/>
            <person name="Young S.K."/>
            <person name="Zeng Q."/>
            <person name="Gargeya S."/>
            <person name="Fitzgerald M."/>
            <person name="Haas B."/>
            <person name="Abouelleil A."/>
            <person name="Alvarado L."/>
            <person name="Arachchi H.M."/>
            <person name="Berlin A.M."/>
            <person name="Chapman S.B."/>
            <person name="Goldberg J."/>
            <person name="Griggs A."/>
            <person name="Gujja S."/>
            <person name="Hansen M."/>
            <person name="Howarth C."/>
            <person name="Imamovic A."/>
            <person name="Larimer J."/>
            <person name="McCowen C."/>
            <person name="Montmayeur A."/>
            <person name="Murphy C."/>
            <person name="Neiman D."/>
            <person name="Pearson M."/>
            <person name="Priest M."/>
            <person name="Roberts A."/>
            <person name="Saif S."/>
            <person name="Shea T."/>
            <person name="Sisk P."/>
            <person name="Sykes S."/>
            <person name="Wortman J."/>
            <person name="Nusbaum C."/>
            <person name="Birren B."/>
        </authorList>
    </citation>
    <scope>NUCLEOTIDE SEQUENCE [LARGE SCALE GENOMIC DNA]</scope>
    <source>
        <strain evidence="2 3">2_1_59BFAA</strain>
    </source>
</reference>
<dbReference type="PROSITE" id="PS51257">
    <property type="entry name" value="PROKAR_LIPOPROTEIN"/>
    <property type="match status" value="1"/>
</dbReference>
<dbReference type="RefSeq" id="WP_005434539.1">
    <property type="nucleotide sequence ID" value="NZ_JH815515.1"/>
</dbReference>
<keyword evidence="3" id="KW-1185">Reference proteome</keyword>
<dbReference type="AlphaFoldDB" id="K1JMQ4"/>
<proteinExistence type="predicted"/>
<comment type="caution">
    <text evidence="2">The sequence shown here is derived from an EMBL/GenBank/DDBJ whole genome shotgun (WGS) entry which is preliminary data.</text>
</comment>
<feature type="transmembrane region" description="Helical" evidence="1">
    <location>
        <begin position="31"/>
        <end position="52"/>
    </location>
</feature>
<name>K1JMQ4_9BURK</name>
<evidence type="ECO:0000256" key="1">
    <source>
        <dbReference type="SAM" id="Phobius"/>
    </source>
</evidence>
<dbReference type="HOGENOM" id="CLU_3012642_0_0_4"/>
<gene>
    <name evidence="2" type="ORF">HMPREF9465_00885</name>
</gene>
<keyword evidence="1" id="KW-0472">Membrane</keyword>
<dbReference type="STRING" id="742823.HMPREF9465_00885"/>
<keyword evidence="1" id="KW-0812">Transmembrane</keyword>
<feature type="transmembrane region" description="Helical" evidence="1">
    <location>
        <begin position="7"/>
        <end position="25"/>
    </location>
</feature>
<evidence type="ECO:0000313" key="2">
    <source>
        <dbReference type="EMBL" id="EKB31486.1"/>
    </source>
</evidence>
<protein>
    <submittedName>
        <fullName evidence="2">Uncharacterized protein</fullName>
    </submittedName>
</protein>
<dbReference type="Proteomes" id="UP000005835">
    <property type="component" value="Unassembled WGS sequence"/>
</dbReference>
<organism evidence="2 3">
    <name type="scientific">Sutterella wadsworthensis 2_1_59BFAA</name>
    <dbReference type="NCBI Taxonomy" id="742823"/>
    <lineage>
        <taxon>Bacteria</taxon>
        <taxon>Pseudomonadati</taxon>
        <taxon>Pseudomonadota</taxon>
        <taxon>Betaproteobacteria</taxon>
        <taxon>Burkholderiales</taxon>
        <taxon>Sutterellaceae</taxon>
        <taxon>Sutterella</taxon>
    </lineage>
</organism>
<sequence length="56" mass="6009">MKDLFSALLAPFFVIVNVVALFFLLAACPVVIAVAAIAAIVALPFVLLLNFFEADR</sequence>
<evidence type="ECO:0000313" key="3">
    <source>
        <dbReference type="Proteomes" id="UP000005835"/>
    </source>
</evidence>
<keyword evidence="1" id="KW-1133">Transmembrane helix</keyword>
<accession>K1JMQ4</accession>